<evidence type="ECO:0000256" key="1">
    <source>
        <dbReference type="SAM" id="SignalP"/>
    </source>
</evidence>
<dbReference type="EMBL" id="UIGY01000122">
    <property type="protein sequence ID" value="SUZ11351.1"/>
    <property type="molecule type" value="Genomic_DNA"/>
</dbReference>
<organism evidence="3">
    <name type="scientific">Blumeria graminis f. sp. tritici 96224</name>
    <dbReference type="NCBI Taxonomy" id="1268274"/>
    <lineage>
        <taxon>Eukaryota</taxon>
        <taxon>Fungi</taxon>
        <taxon>Dikarya</taxon>
        <taxon>Ascomycota</taxon>
        <taxon>Pezizomycotina</taxon>
        <taxon>Leotiomycetes</taxon>
        <taxon>Erysiphales</taxon>
        <taxon>Erysiphaceae</taxon>
        <taxon>Blumeria</taxon>
    </lineage>
</organism>
<feature type="chain" id="PRO_5044539180" evidence="1">
    <location>
        <begin position="22"/>
        <end position="121"/>
    </location>
</feature>
<dbReference type="AlphaFoldDB" id="A0A061HFE4"/>
<name>A0A061HFE4_BLUGR</name>
<evidence type="ECO:0000313" key="3">
    <source>
        <dbReference type="EMBL" id="SUZ11351.1"/>
    </source>
</evidence>
<accession>A0A061HFE4</accession>
<dbReference type="HOGENOM" id="CLU_160813_0_0_1"/>
<sequence length="121" mass="13515">MKTQSVKWLGALFCLSRLACADTIFLCGRIGITEEHIKTAYINSAISPIDGFPTVMKLPYIADNSDFTAYPIFLHGENRITIWSVNGINWGVVLYHVMGTQSCRMNPNYLGRTLISIVIKS</sequence>
<dbReference type="EMBL" id="KE375093">
    <property type="protein sequence ID" value="EPQ63907.1"/>
    <property type="molecule type" value="Genomic_DNA"/>
</dbReference>
<dbReference type="Proteomes" id="UP000053110">
    <property type="component" value="Unassembled WGS sequence"/>
</dbReference>
<reference evidence="2" key="2">
    <citation type="submission" date="2013-01" db="EMBL/GenBank/DDBJ databases">
        <title>The wheat powdery mildew genome reveals unique evolution of an obligate biotroph.</title>
        <authorList>
            <person name="Oberhaensli S."/>
            <person name="Wicker T."/>
            <person name="Keller B."/>
        </authorList>
    </citation>
    <scope>NUCLEOTIDE SEQUENCE</scope>
    <source>
        <strain evidence="2">96224</strain>
    </source>
</reference>
<keyword evidence="1" id="KW-0732">Signal</keyword>
<gene>
    <name evidence="2" type="ORF">BGT96224_E10110</name>
    <name evidence="3" type="ORF">BGT96224V2_LOCUS4520</name>
</gene>
<dbReference type="OrthoDB" id="10299856at2759"/>
<feature type="non-terminal residue" evidence="3">
    <location>
        <position position="121"/>
    </location>
</feature>
<reference evidence="4" key="1">
    <citation type="journal article" date="2013" name="Nat. Genet.">
        <title>The wheat powdery mildew genome shows the unique evolution of an obligate biotroph.</title>
        <authorList>
            <person name="Wicker T."/>
            <person name="Oberhaensli S."/>
            <person name="Parlange F."/>
            <person name="Buchmann J.P."/>
            <person name="Shatalina M."/>
            <person name="Roffler S."/>
            <person name="Ben-David R."/>
            <person name="Dolezel J."/>
            <person name="Simkova H."/>
            <person name="Schulze-Lefert P."/>
            <person name="Spanu P.D."/>
            <person name="Bruggmann R."/>
            <person name="Amselem J."/>
            <person name="Quesneville H."/>
            <person name="Ver Loren van Themaat E."/>
            <person name="Paape T."/>
            <person name="Shimizu K.K."/>
            <person name="Keller B."/>
        </authorList>
    </citation>
    <scope>NUCLEOTIDE SEQUENCE [LARGE SCALE GENOMIC DNA]</scope>
    <source>
        <strain evidence="4">96224</strain>
    </source>
</reference>
<protein>
    <submittedName>
        <fullName evidence="3">BgtE-10110</fullName>
    </submittedName>
    <submittedName>
        <fullName evidence="2">Putative secreted effector protein</fullName>
    </submittedName>
</protein>
<reference evidence="3" key="3">
    <citation type="submission" date="2018-07" db="EMBL/GenBank/DDBJ databases">
        <authorList>
            <person name="Quirk P.G."/>
            <person name="Krulwich T.A."/>
        </authorList>
    </citation>
    <scope>NUCLEOTIDE SEQUENCE</scope>
    <source>
        <strain evidence="3">96224</strain>
    </source>
</reference>
<proteinExistence type="predicted"/>
<evidence type="ECO:0000313" key="4">
    <source>
        <dbReference type="Proteomes" id="UP000053110"/>
    </source>
</evidence>
<evidence type="ECO:0000313" key="2">
    <source>
        <dbReference type="EMBL" id="EPQ63907.1"/>
    </source>
</evidence>
<feature type="signal peptide" evidence="1">
    <location>
        <begin position="1"/>
        <end position="21"/>
    </location>
</feature>